<dbReference type="Pfam" id="PF11013">
    <property type="entry name" value="DUF2851"/>
    <property type="match status" value="1"/>
</dbReference>
<keyword evidence="2" id="KW-1185">Reference proteome</keyword>
<protein>
    <submittedName>
        <fullName evidence="1">DUF2851 family protein</fullName>
    </submittedName>
</protein>
<organism evidence="1 2">
    <name type="scientific">Pedobacter aquae</name>
    <dbReference type="NCBI Taxonomy" id="2605747"/>
    <lineage>
        <taxon>Bacteria</taxon>
        <taxon>Pseudomonadati</taxon>
        <taxon>Bacteroidota</taxon>
        <taxon>Sphingobacteriia</taxon>
        <taxon>Sphingobacteriales</taxon>
        <taxon>Sphingobacteriaceae</taxon>
        <taxon>Pedobacter</taxon>
    </lineage>
</organism>
<dbReference type="EMBL" id="CP043329">
    <property type="protein sequence ID" value="QEK50665.1"/>
    <property type="molecule type" value="Genomic_DNA"/>
</dbReference>
<accession>A0A5C0VD62</accession>
<dbReference type="InterPro" id="IPR021272">
    <property type="entry name" value="DUF2851"/>
</dbReference>
<evidence type="ECO:0000313" key="1">
    <source>
        <dbReference type="EMBL" id="QEK50665.1"/>
    </source>
</evidence>
<dbReference type="RefSeq" id="WP_149073790.1">
    <property type="nucleotide sequence ID" value="NZ_CP043329.1"/>
</dbReference>
<dbReference type="KEGG" id="pej:FYC62_02545"/>
<name>A0A5C0VD62_9SPHI</name>
<sequence length="426" mass="49043">MLHYEKILHYIWRFRLFNFHDLSTSKGDLVEIIHPGNANVDAGPDFYDAKIKIGDTLWAGTVEIHLSSSDWLKHQHQHDKAYDNVILHVVWDDDIAIQRTDGTFIPTLALKNRVEEATIQKIEGLAFSNQPIPCAQQLKLVDEFYIKQWLDRMLVERLEEKSAYFEALHKQVKGSWEDTFYIGLARSFGFKVNSLPFELLAKNLPQQILAKHKQNSLQIEALIFGMSGLLHERYQDEYPKKLKIEFDFLRQKYQLNPLEPSVWKFSKTRPDNFPTIRLAQFAALINQSQHLFSKVTETSGIKALKALFSHLNVHPYWLNHYLFDEEAVKASRNIGDSSVNHILINTIAPLLFYYGKQISNPKFADSAATLLENIKAEKNVIVNNFTHVGLKIASASESQAVIQLKKYYCDEKKCLNCGIGIKILKV</sequence>
<gene>
    <name evidence="1" type="ORF">FYC62_02545</name>
</gene>
<proteinExistence type="predicted"/>
<dbReference type="Proteomes" id="UP000323653">
    <property type="component" value="Chromosome"/>
</dbReference>
<reference evidence="1 2" key="1">
    <citation type="submission" date="2019-08" db="EMBL/GenBank/DDBJ databases">
        <title>Pedobacter sp. nov., isolated from Han river, South Korea.</title>
        <authorList>
            <person name="Lee D.-H."/>
            <person name="Kim Y.-S."/>
            <person name="Hwang E.-M."/>
            <person name="Le Tran T.C."/>
            <person name="Cha C.-J."/>
        </authorList>
    </citation>
    <scope>NUCLEOTIDE SEQUENCE [LARGE SCALE GENOMIC DNA]</scope>
    <source>
        <strain evidence="1 2">CJ43</strain>
    </source>
</reference>
<dbReference type="AlphaFoldDB" id="A0A5C0VD62"/>
<evidence type="ECO:0000313" key="2">
    <source>
        <dbReference type="Proteomes" id="UP000323653"/>
    </source>
</evidence>